<accession>A0ABY3WLK8</accession>
<organism evidence="2 3">
    <name type="scientific">Streptomyces formicae</name>
    <dbReference type="NCBI Taxonomy" id="1616117"/>
    <lineage>
        <taxon>Bacteria</taxon>
        <taxon>Bacillati</taxon>
        <taxon>Actinomycetota</taxon>
        <taxon>Actinomycetes</taxon>
        <taxon>Kitasatosporales</taxon>
        <taxon>Streptomycetaceae</taxon>
        <taxon>Streptomyces</taxon>
    </lineage>
</organism>
<proteinExistence type="predicted"/>
<gene>
    <name evidence="2" type="ORF">J4032_13115</name>
</gene>
<evidence type="ECO:0000256" key="1">
    <source>
        <dbReference type="SAM" id="MobiDB-lite"/>
    </source>
</evidence>
<evidence type="ECO:0000313" key="2">
    <source>
        <dbReference type="EMBL" id="UNM12354.1"/>
    </source>
</evidence>
<dbReference type="Proteomes" id="UP000828924">
    <property type="component" value="Chromosome"/>
</dbReference>
<feature type="region of interest" description="Disordered" evidence="1">
    <location>
        <begin position="1"/>
        <end position="24"/>
    </location>
</feature>
<name>A0ABY3WLK8_9ACTN</name>
<dbReference type="EMBL" id="CP071872">
    <property type="protein sequence ID" value="UNM12354.1"/>
    <property type="molecule type" value="Genomic_DNA"/>
</dbReference>
<dbReference type="RefSeq" id="WP_242330962.1">
    <property type="nucleotide sequence ID" value="NZ_CP071872.1"/>
</dbReference>
<keyword evidence="3" id="KW-1185">Reference proteome</keyword>
<protein>
    <submittedName>
        <fullName evidence="2">Uncharacterized protein</fullName>
    </submittedName>
</protein>
<reference evidence="2 3" key="1">
    <citation type="submission" date="2021-03" db="EMBL/GenBank/DDBJ databases">
        <title>Complete genome of Streptomyces formicae strain 1H-GS9 (DSM 100524).</title>
        <authorList>
            <person name="Atanasov K.E."/>
            <person name="Altabella T."/>
            <person name="Ferrer A."/>
        </authorList>
    </citation>
    <scope>NUCLEOTIDE SEQUENCE [LARGE SCALE GENOMIC DNA]</scope>
    <source>
        <strain evidence="2 3">1H-GS9</strain>
    </source>
</reference>
<sequence>MGSNLWPVGQERDELTPANDPYPLPSKPQIMAVTPEMASSWLSYRNHPKNRPLSKTVSARYQTDMEAGRWAQATPEGYIFDSQGYIISGQHRMKAQANGNVELMMWVFPDQPREIFEVVDQGYKRTAAHLIQAPYATSLGAGARHLAALADGDRWGMPRFARITTPEVVETFHAWPELTWYAKQAHAAFLETGIPIGPHVAVLAQAARTEHRDLLHDWAHGVKSGEDLSGSDPRLLLRKRFRAGLPTGRGKRDHAYALIVKAWNAYATGDHVNVLRHMSTELLPKVAGFEFPKEKAA</sequence>
<evidence type="ECO:0000313" key="3">
    <source>
        <dbReference type="Proteomes" id="UP000828924"/>
    </source>
</evidence>